<dbReference type="HOGENOM" id="CLU_312143_0_0_1"/>
<evidence type="ECO:0000313" key="11">
    <source>
        <dbReference type="EMBL" id="EDU46293.1"/>
    </source>
</evidence>
<feature type="compositionally biased region" description="Low complexity" evidence="9">
    <location>
        <begin position="789"/>
        <end position="807"/>
    </location>
</feature>
<dbReference type="SMART" id="SM00906">
    <property type="entry name" value="Fungal_trans"/>
    <property type="match status" value="1"/>
</dbReference>
<dbReference type="Pfam" id="PF04082">
    <property type="entry name" value="Fungal_trans"/>
    <property type="match status" value="1"/>
</dbReference>
<dbReference type="InterPro" id="IPR051615">
    <property type="entry name" value="Transcr_Regulatory_Elem"/>
</dbReference>
<dbReference type="GO" id="GO:0008270">
    <property type="term" value="F:zinc ion binding"/>
    <property type="evidence" value="ECO:0007669"/>
    <property type="project" value="InterPro"/>
</dbReference>
<evidence type="ECO:0000259" key="10">
    <source>
        <dbReference type="SMART" id="SM00906"/>
    </source>
</evidence>
<evidence type="ECO:0000256" key="3">
    <source>
        <dbReference type="ARBA" id="ARBA00022833"/>
    </source>
</evidence>
<name>B2W207_PYRTR</name>
<dbReference type="InterPro" id="IPR007400">
    <property type="entry name" value="PrpF-like"/>
</dbReference>
<dbReference type="STRING" id="426418.B2W207"/>
<feature type="compositionally biased region" description="Basic and acidic residues" evidence="9">
    <location>
        <begin position="500"/>
        <end position="509"/>
    </location>
</feature>
<evidence type="ECO:0000256" key="9">
    <source>
        <dbReference type="SAM" id="MobiDB-lite"/>
    </source>
</evidence>
<dbReference type="InParanoid" id="B2W207"/>
<reference evidence="12" key="1">
    <citation type="journal article" date="2013" name="G3 (Bethesda)">
        <title>Comparative genomics of a plant-pathogenic fungus, Pyrenophora tritici-repentis, reveals transduplication and the impact of repeat elements on pathogenicity and population divergence.</title>
        <authorList>
            <person name="Manning V.A."/>
            <person name="Pandelova I."/>
            <person name="Dhillon B."/>
            <person name="Wilhelm L.J."/>
            <person name="Goodwin S.B."/>
            <person name="Berlin A.M."/>
            <person name="Figueroa M."/>
            <person name="Freitag M."/>
            <person name="Hane J.K."/>
            <person name="Henrissat B."/>
            <person name="Holman W.H."/>
            <person name="Kodira C.D."/>
            <person name="Martin J."/>
            <person name="Oliver R.P."/>
            <person name="Robbertse B."/>
            <person name="Schackwitz W."/>
            <person name="Schwartz D.C."/>
            <person name="Spatafora J.W."/>
            <person name="Turgeon B.G."/>
            <person name="Yandava C."/>
            <person name="Young S."/>
            <person name="Zhou S."/>
            <person name="Zeng Q."/>
            <person name="Grigoriev I.V."/>
            <person name="Ma L.-J."/>
            <person name="Ciuffetti L.M."/>
        </authorList>
    </citation>
    <scope>NUCLEOTIDE SEQUENCE [LARGE SCALE GENOMIC DNA]</scope>
    <source>
        <strain evidence="12">Pt-1C-BFP</strain>
    </source>
</reference>
<accession>B2W207</accession>
<sequence>MCELQDARVSRIVVAANGSSSYHGRTSALFDEGSHDRSAAEAHPRMPDEWIERGLVAEAARQRQLETVNFRHGKLDFDGVEPELGMHLLSLHWNRQHHSFLATYRPAFMRDMACNGPYFSKLLLNAIYFGAAKFSPRHEIRRVADDVRTAGWQFRERVRELLGGSLDKSEITTIQALLVMTNSLFALGDERSAAWLYAGLAFRMIVDLGIHVDTVDLAGTRKLSDEDYEIRRRVFWAAFVIDKIQSLYQGRPVSIKESDTLVPIKFQDTYEELEHWTPFAYSTQSDAAYLGSPAYSVSTFRHLCQLSVILSDILSTIYTERSFDSTPGELSSKLESIHLKLTTWRSRLPEHLAVDVKKAPVTPPPHVLSLHALYNVLTILLHRPFVADGHLYNTSRSISVNSFMACATAADDIVQLLRAYDRAFSVRRAPYLISYATYVAATIHARIAARREPGSHAHNNLYACLAVFRENQETNWAVRRATAIVQNLMKRLGVTSPNPDDTHIDRDSSDENTPGTSSRRSTDREPSLHSLDIDGIIQSFVREREQETSQAVHTAPAGPTGHGNSSEAAGSIPSQWSYAHSEMPGVASVSGQQDASNISYDTNGTWVYQGPNRSYSTKTRRRSDTIASREKTVPASVLPHADRRRQSLCSHRQDDITCLSSDRTGKDTPEYLKHMESIRRAGAVLMGLAPSMEAAAKVRATPKLAILSSSSSRTKTDSIEDAGRTPDIHVQAFSMGKPHPSLQLTGAACLASAVCINGTIAHALASSSPKRMEFPEDPESQWNTPERTPSPSNSDYPSSSASSLVPSPRTVRLSHSAGSIDVDVLATCSEAFAFVDRCVVSRTARRLFEGKVYYYEDRRSGDF</sequence>
<evidence type="ECO:0000256" key="6">
    <source>
        <dbReference type="ARBA" id="ARBA00023163"/>
    </source>
</evidence>
<dbReference type="PANTHER" id="PTHR31313:SF86">
    <property type="entry name" value="ZN(2)-C6 FUNGAL-TYPE DOMAIN-CONTAINING PROTEIN"/>
    <property type="match status" value="1"/>
</dbReference>
<keyword evidence="2" id="KW-0479">Metal-binding</keyword>
<gene>
    <name evidence="11" type="ORF">PTRG_03455</name>
</gene>
<evidence type="ECO:0000256" key="2">
    <source>
        <dbReference type="ARBA" id="ARBA00022723"/>
    </source>
</evidence>
<dbReference type="OrthoDB" id="4161332at2759"/>
<dbReference type="GO" id="GO:0003677">
    <property type="term" value="F:DNA binding"/>
    <property type="evidence" value="ECO:0007669"/>
    <property type="project" value="UniProtKB-KW"/>
</dbReference>
<evidence type="ECO:0000313" key="12">
    <source>
        <dbReference type="Proteomes" id="UP000001471"/>
    </source>
</evidence>
<keyword evidence="6" id="KW-0804">Transcription</keyword>
<evidence type="ECO:0000256" key="1">
    <source>
        <dbReference type="ARBA" id="ARBA00007673"/>
    </source>
</evidence>
<feature type="region of interest" description="Disordered" evidence="9">
    <location>
        <begin position="493"/>
        <end position="571"/>
    </location>
</feature>
<protein>
    <submittedName>
        <fullName evidence="11">Nitrate assimilation regulatory protein nirA</fullName>
    </submittedName>
</protein>
<dbReference type="Gene3D" id="3.10.310.10">
    <property type="entry name" value="Diaminopimelate Epimerase, Chain A, domain 1"/>
    <property type="match status" value="1"/>
</dbReference>
<dbReference type="eggNOG" id="ENOG502QWDT">
    <property type="taxonomic scope" value="Eukaryota"/>
</dbReference>
<comment type="similarity">
    <text evidence="1">Belongs to the PrpF family.</text>
</comment>
<keyword evidence="8" id="KW-0539">Nucleus</keyword>
<feature type="compositionally biased region" description="Polar residues" evidence="9">
    <location>
        <begin position="562"/>
        <end position="571"/>
    </location>
</feature>
<feature type="domain" description="Xylanolytic transcriptional activator regulatory" evidence="10">
    <location>
        <begin position="194"/>
        <end position="271"/>
    </location>
</feature>
<keyword evidence="3" id="KW-0862">Zinc</keyword>
<dbReference type="Proteomes" id="UP000001471">
    <property type="component" value="Unassembled WGS sequence"/>
</dbReference>
<dbReference type="Pfam" id="PF04303">
    <property type="entry name" value="PrpF"/>
    <property type="match status" value="1"/>
</dbReference>
<dbReference type="PANTHER" id="PTHR31313">
    <property type="entry name" value="TY1 ENHANCER ACTIVATOR"/>
    <property type="match status" value="1"/>
</dbReference>
<organism evidence="11 12">
    <name type="scientific">Pyrenophora tritici-repentis (strain Pt-1C-BFP)</name>
    <name type="common">Wheat tan spot fungus</name>
    <name type="synonym">Drechslera tritici-repentis</name>
    <dbReference type="NCBI Taxonomy" id="426418"/>
    <lineage>
        <taxon>Eukaryota</taxon>
        <taxon>Fungi</taxon>
        <taxon>Dikarya</taxon>
        <taxon>Ascomycota</taxon>
        <taxon>Pezizomycotina</taxon>
        <taxon>Dothideomycetes</taxon>
        <taxon>Pleosporomycetidae</taxon>
        <taxon>Pleosporales</taxon>
        <taxon>Pleosporineae</taxon>
        <taxon>Pleosporaceae</taxon>
        <taxon>Pyrenophora</taxon>
    </lineage>
</organism>
<keyword evidence="7" id="KW-0413">Isomerase</keyword>
<dbReference type="CDD" id="cd12148">
    <property type="entry name" value="fungal_TF_MHR"/>
    <property type="match status" value="1"/>
</dbReference>
<feature type="compositionally biased region" description="Basic and acidic residues" evidence="9">
    <location>
        <begin position="622"/>
        <end position="632"/>
    </location>
</feature>
<dbReference type="EMBL" id="DS231617">
    <property type="protein sequence ID" value="EDU46293.1"/>
    <property type="molecule type" value="Genomic_DNA"/>
</dbReference>
<keyword evidence="4" id="KW-0805">Transcription regulation</keyword>
<feature type="region of interest" description="Disordered" evidence="9">
    <location>
        <begin position="766"/>
        <end position="807"/>
    </location>
</feature>
<dbReference type="AlphaFoldDB" id="B2W207"/>
<keyword evidence="5" id="KW-0238">DNA-binding</keyword>
<dbReference type="SUPFAM" id="SSF54506">
    <property type="entry name" value="Diaminopimelate epimerase-like"/>
    <property type="match status" value="1"/>
</dbReference>
<evidence type="ECO:0000256" key="7">
    <source>
        <dbReference type="ARBA" id="ARBA00023235"/>
    </source>
</evidence>
<dbReference type="InterPro" id="IPR007219">
    <property type="entry name" value="XnlR_reg_dom"/>
</dbReference>
<evidence type="ECO:0000256" key="8">
    <source>
        <dbReference type="ARBA" id="ARBA00023242"/>
    </source>
</evidence>
<feature type="region of interest" description="Disordered" evidence="9">
    <location>
        <begin position="611"/>
        <end position="642"/>
    </location>
</feature>
<dbReference type="GO" id="GO:0006351">
    <property type="term" value="P:DNA-templated transcription"/>
    <property type="evidence" value="ECO:0007669"/>
    <property type="project" value="InterPro"/>
</dbReference>
<evidence type="ECO:0000256" key="5">
    <source>
        <dbReference type="ARBA" id="ARBA00023125"/>
    </source>
</evidence>
<proteinExistence type="inferred from homology"/>
<evidence type="ECO:0000256" key="4">
    <source>
        <dbReference type="ARBA" id="ARBA00023015"/>
    </source>
</evidence>
<dbReference type="GO" id="GO:0016853">
    <property type="term" value="F:isomerase activity"/>
    <property type="evidence" value="ECO:0007669"/>
    <property type="project" value="UniProtKB-KW"/>
</dbReference>